<evidence type="ECO:0000256" key="1">
    <source>
        <dbReference type="ARBA" id="ARBA00004141"/>
    </source>
</evidence>
<feature type="transmembrane region" description="Helical" evidence="5">
    <location>
        <begin position="242"/>
        <end position="264"/>
    </location>
</feature>
<dbReference type="Pfam" id="PF01226">
    <property type="entry name" value="Form_Nir_trans"/>
    <property type="match status" value="1"/>
</dbReference>
<keyword evidence="3 5" id="KW-1133">Transmembrane helix</keyword>
<dbReference type="Proteomes" id="UP000254100">
    <property type="component" value="Unassembled WGS sequence"/>
</dbReference>
<evidence type="ECO:0000256" key="2">
    <source>
        <dbReference type="ARBA" id="ARBA00022692"/>
    </source>
</evidence>
<reference evidence="7 9" key="2">
    <citation type="submission" date="2018-06" db="EMBL/GenBank/DDBJ databases">
        <authorList>
            <consortium name="Pathogen Informatics"/>
            <person name="Doyle S."/>
        </authorList>
    </citation>
    <scope>NUCLEOTIDE SEQUENCE [LARGE SCALE GENOMIC DNA]</scope>
    <source>
        <strain evidence="7 9">NCTC13832</strain>
    </source>
</reference>
<evidence type="ECO:0000256" key="4">
    <source>
        <dbReference type="ARBA" id="ARBA00023136"/>
    </source>
</evidence>
<keyword evidence="8" id="KW-1185">Reference proteome</keyword>
<dbReference type="InterPro" id="IPR000292">
    <property type="entry name" value="For/NO2_transpt"/>
</dbReference>
<comment type="subcellular location">
    <subcellularLocation>
        <location evidence="1">Membrane</location>
        <topology evidence="1">Multi-pass membrane protein</topology>
    </subcellularLocation>
</comment>
<dbReference type="PANTHER" id="PTHR30520:SF8">
    <property type="entry name" value="NITRITE TRANSPORTER NIRC"/>
    <property type="match status" value="1"/>
</dbReference>
<feature type="transmembrane region" description="Helical" evidence="5">
    <location>
        <begin position="39"/>
        <end position="60"/>
    </location>
</feature>
<dbReference type="PANTHER" id="PTHR30520">
    <property type="entry name" value="FORMATE TRANSPORTER-RELATED"/>
    <property type="match status" value="1"/>
</dbReference>
<dbReference type="AlphaFoldDB" id="A0A0D6XTG0"/>
<dbReference type="RefSeq" id="WP_044359662.1">
    <property type="nucleotide sequence ID" value="NZ_JXWY01000031.1"/>
</dbReference>
<accession>A0A0D6XTG0</accession>
<feature type="transmembrane region" description="Helical" evidence="5">
    <location>
        <begin position="72"/>
        <end position="90"/>
    </location>
</feature>
<dbReference type="GO" id="GO:0005886">
    <property type="term" value="C:plasma membrane"/>
    <property type="evidence" value="ECO:0007669"/>
    <property type="project" value="TreeGrafter"/>
</dbReference>
<evidence type="ECO:0000313" key="7">
    <source>
        <dbReference type="EMBL" id="SUM58240.1"/>
    </source>
</evidence>
<dbReference type="EMBL" id="UHDT01000001">
    <property type="protein sequence ID" value="SUM58240.1"/>
    <property type="molecule type" value="Genomic_DNA"/>
</dbReference>
<feature type="transmembrane region" description="Helical" evidence="5">
    <location>
        <begin position="169"/>
        <end position="187"/>
    </location>
</feature>
<evidence type="ECO:0000256" key="5">
    <source>
        <dbReference type="SAM" id="Phobius"/>
    </source>
</evidence>
<organism evidence="7 9">
    <name type="scientific">Staphylococcus microti</name>
    <dbReference type="NCBI Taxonomy" id="569857"/>
    <lineage>
        <taxon>Bacteria</taxon>
        <taxon>Bacillati</taxon>
        <taxon>Bacillota</taxon>
        <taxon>Bacilli</taxon>
        <taxon>Bacillales</taxon>
        <taxon>Staphylococcaceae</taxon>
        <taxon>Staphylococcus</taxon>
    </lineage>
</organism>
<dbReference type="GO" id="GO:0015499">
    <property type="term" value="F:formate transmembrane transporter activity"/>
    <property type="evidence" value="ECO:0007669"/>
    <property type="project" value="TreeGrafter"/>
</dbReference>
<dbReference type="Proteomes" id="UP000032366">
    <property type="component" value="Unassembled WGS sequence"/>
</dbReference>
<dbReference type="STRING" id="569857.TP70_04185"/>
<dbReference type="InterPro" id="IPR023271">
    <property type="entry name" value="Aquaporin-like"/>
</dbReference>
<protein>
    <submittedName>
        <fullName evidence="6 7">Formate/nitrite transporter</fullName>
    </submittedName>
</protein>
<dbReference type="EMBL" id="JXWY01000031">
    <property type="protein sequence ID" value="KIX91148.1"/>
    <property type="molecule type" value="Genomic_DNA"/>
</dbReference>
<evidence type="ECO:0000313" key="9">
    <source>
        <dbReference type="Proteomes" id="UP000254100"/>
    </source>
</evidence>
<evidence type="ECO:0000313" key="8">
    <source>
        <dbReference type="Proteomes" id="UP000032366"/>
    </source>
</evidence>
<sequence>MNDTNIKWDTIFYGRKWVSNIIETIQKKDVLHSFYLKRYLMRAMMAGFIISIISVFVLMVKTTFAPDVPLGVVNMIGSITFSFALVLILFTNSELLTSNFMYFTVGLYYHLIRPMRVLNIFLLCFFGNIAGAFIFFAILRCSDVMSPDMIALLDQMVQTKTITYDFQNILVRAIFANFFINIALVIAMQIEDVFAKMFVMMFGVTIFAFMGFEHVVYNATLFVGQLFYDMPSLNMLGVLKNIVAAFIGNYIGGGLIIGLFYAYLNDHGQFQTIKNVKKSQKKLAK</sequence>
<feature type="transmembrane region" description="Helical" evidence="5">
    <location>
        <begin position="199"/>
        <end position="222"/>
    </location>
</feature>
<keyword evidence="2 5" id="KW-0812">Transmembrane</keyword>
<gene>
    <name evidence="7" type="primary">focA</name>
    <name evidence="7" type="ORF">NCTC13832_01988</name>
    <name evidence="6" type="ORF">TP70_04185</name>
</gene>
<proteinExistence type="predicted"/>
<dbReference type="Gene3D" id="1.20.1080.10">
    <property type="entry name" value="Glycerol uptake facilitator protein"/>
    <property type="match status" value="1"/>
</dbReference>
<reference evidence="6 8" key="1">
    <citation type="submission" date="2015-01" db="EMBL/GenBank/DDBJ databases">
        <authorList>
            <person name="Guo J."/>
        </authorList>
    </citation>
    <scope>NUCLEOTIDE SEQUENCE [LARGE SCALE GENOMIC DNA]</scope>
    <source>
        <strain evidence="6 8">DSM 22147</strain>
    </source>
</reference>
<feature type="transmembrane region" description="Helical" evidence="5">
    <location>
        <begin position="119"/>
        <end position="139"/>
    </location>
</feature>
<keyword evidence="4 5" id="KW-0472">Membrane</keyword>
<evidence type="ECO:0000313" key="6">
    <source>
        <dbReference type="EMBL" id="KIX91148.1"/>
    </source>
</evidence>
<name>A0A0D6XTG0_9STAP</name>
<dbReference type="OrthoDB" id="9786493at2"/>
<evidence type="ECO:0000256" key="3">
    <source>
        <dbReference type="ARBA" id="ARBA00022989"/>
    </source>
</evidence>